<proteinExistence type="predicted"/>
<keyword evidence="2" id="KW-1185">Reference proteome</keyword>
<sequence>MSPAGSSNNSRTLAFYRAAIHIAAPHTAAQRVTVADGHVRFRTRRSRILTGASEALPGHMKRW</sequence>
<reference evidence="1 2" key="1">
    <citation type="submission" date="2018-11" db="EMBL/GenBank/DDBJ databases">
        <title>Draft genome sequence of Gordonia sp. RS15-1S isolated from rice stems.</title>
        <authorList>
            <person name="Muangham S."/>
        </authorList>
    </citation>
    <scope>NUCLEOTIDE SEQUENCE [LARGE SCALE GENOMIC DNA]</scope>
    <source>
        <strain evidence="1 2">RS15-1S</strain>
    </source>
</reference>
<evidence type="ECO:0000313" key="2">
    <source>
        <dbReference type="Proteomes" id="UP000267536"/>
    </source>
</evidence>
<organism evidence="1 2">
    <name type="scientific">Gordonia oryzae</name>
    <dbReference type="NCBI Taxonomy" id="2487349"/>
    <lineage>
        <taxon>Bacteria</taxon>
        <taxon>Bacillati</taxon>
        <taxon>Actinomycetota</taxon>
        <taxon>Actinomycetes</taxon>
        <taxon>Mycobacteriales</taxon>
        <taxon>Gordoniaceae</taxon>
        <taxon>Gordonia</taxon>
    </lineage>
</organism>
<gene>
    <name evidence="1" type="ORF">EF294_14960</name>
</gene>
<protein>
    <submittedName>
        <fullName evidence="1">Uncharacterized protein</fullName>
    </submittedName>
</protein>
<dbReference type="AlphaFoldDB" id="A0A3N4G8T6"/>
<accession>A0A3N4G8T6</accession>
<dbReference type="EMBL" id="RKMH01000011">
    <property type="protein sequence ID" value="RPA58488.1"/>
    <property type="molecule type" value="Genomic_DNA"/>
</dbReference>
<name>A0A3N4G8T6_9ACTN</name>
<comment type="caution">
    <text evidence="1">The sequence shown here is derived from an EMBL/GenBank/DDBJ whole genome shotgun (WGS) entry which is preliminary data.</text>
</comment>
<evidence type="ECO:0000313" key="1">
    <source>
        <dbReference type="EMBL" id="RPA58488.1"/>
    </source>
</evidence>
<dbReference type="Proteomes" id="UP000267536">
    <property type="component" value="Unassembled WGS sequence"/>
</dbReference>